<feature type="domain" description="Microcystin LR degradation protein MlrC N-terminal" evidence="3">
    <location>
        <begin position="2"/>
        <end position="287"/>
    </location>
</feature>
<dbReference type="InterPro" id="IPR015995">
    <property type="entry name" value="MlrC_N"/>
</dbReference>
<dbReference type="GO" id="GO:0046872">
    <property type="term" value="F:metal ion binding"/>
    <property type="evidence" value="ECO:0007669"/>
    <property type="project" value="UniProtKB-KW"/>
</dbReference>
<organism evidence="4 5">
    <name type="scientific">Ramlibacter lithotrophicus</name>
    <dbReference type="NCBI Taxonomy" id="2606681"/>
    <lineage>
        <taxon>Bacteria</taxon>
        <taxon>Pseudomonadati</taxon>
        <taxon>Pseudomonadota</taxon>
        <taxon>Betaproteobacteria</taxon>
        <taxon>Burkholderiales</taxon>
        <taxon>Comamonadaceae</taxon>
        <taxon>Ramlibacter</taxon>
    </lineage>
</organism>
<accession>A0A7X6DBP9</accession>
<comment type="caution">
    <text evidence="4">The sequence shown here is derived from an EMBL/GenBank/DDBJ whole genome shotgun (WGS) entry which is preliminary data.</text>
</comment>
<evidence type="ECO:0000313" key="4">
    <source>
        <dbReference type="EMBL" id="NKE64231.1"/>
    </source>
</evidence>
<sequence length="494" mass="52877">MRVFTGSLATETNTFAPMPTGLASFKDRGYFPAGRHPKDLNLFAGPLYALREAAPQRGWTLIEGMVASAQPSGTVTREAYEQLRDELLADLRAALPVDMVLLGLHGAMVADGYEDCEGDLLARVRQIVGPGVVVGAELDPHMHLSPRMVEQADVLVSMKEYPHTDVLERARELVNLCEAAAAGRVRPVAALVDCRMVVPIHTTREPARSFIDRVQSLEGRDGVLTVSIGQGFAHGNVPDMGSKVLVYTDGNRQQAETLALRLATEMIAMRERLAVRYPGIDAALDEAVAADPGPVVLADRADNPGSGAPGDSTFVLRRMIERGLTNGAIGPVWDPIAVRIAFEAGEGAKLALRIGGKIGPLSGQPLDLDCTVKSLRADMVMTGLAGAPTDMGDCALVEADGIEIVLVSIRNQALGTDVFTQLGCDLAARRFIVVKSAQHFHASFSKIASQVIYVGAPGAATPHTPTLPYTRIRRPRWPLDDVSTPELLPLARPL</sequence>
<protein>
    <recommendedName>
        <fullName evidence="1">Microcystinase C</fullName>
        <shortName evidence="1">MlrC</shortName>
    </recommendedName>
</protein>
<dbReference type="GO" id="GO:0008237">
    <property type="term" value="F:metallopeptidase activity"/>
    <property type="evidence" value="ECO:0007669"/>
    <property type="project" value="UniProtKB-KW"/>
</dbReference>
<keyword evidence="5" id="KW-1185">Reference proteome</keyword>
<gene>
    <name evidence="4" type="ORF">RAMLITH_00220</name>
</gene>
<evidence type="ECO:0000259" key="2">
    <source>
        <dbReference type="Pfam" id="PF07171"/>
    </source>
</evidence>
<keyword evidence="1" id="KW-0482">Metalloprotease</keyword>
<reference evidence="4 5" key="1">
    <citation type="journal article" date="2020" name="Nature">
        <title>Bacterial chemolithoautotrophy via manganese oxidation.</title>
        <authorList>
            <person name="Yu H."/>
            <person name="Leadbetter J.R."/>
        </authorList>
    </citation>
    <scope>NUCLEOTIDE SEQUENCE [LARGE SCALE GENOMIC DNA]</scope>
    <source>
        <strain evidence="4 5">RBP-1</strain>
    </source>
</reference>
<evidence type="ECO:0000259" key="3">
    <source>
        <dbReference type="Pfam" id="PF07364"/>
    </source>
</evidence>
<dbReference type="Pfam" id="PF07171">
    <property type="entry name" value="MlrC_C"/>
    <property type="match status" value="1"/>
</dbReference>
<dbReference type="RefSeq" id="WP_168105345.1">
    <property type="nucleotide sequence ID" value="NZ_VTOX01000001.1"/>
</dbReference>
<keyword evidence="1" id="KW-0479">Metal-binding</keyword>
<comment type="function">
    <text evidence="1">Involved in peptidolytic degradation of cyclic heptapeptide hepatotoxin microcystin (MC).</text>
</comment>
<comment type="similarity">
    <text evidence="1">Belongs to the peptidase M81 family.</text>
</comment>
<dbReference type="PIRSF" id="PIRSF012702">
    <property type="entry name" value="UCP012702"/>
    <property type="match status" value="1"/>
</dbReference>
<keyword evidence="1" id="KW-0645">Protease</keyword>
<dbReference type="EMBL" id="VTOX01000001">
    <property type="protein sequence ID" value="NKE64231.1"/>
    <property type="molecule type" value="Genomic_DNA"/>
</dbReference>
<dbReference type="InterPro" id="IPR010799">
    <property type="entry name" value="MlrC_C"/>
</dbReference>
<keyword evidence="1" id="KW-0378">Hydrolase</keyword>
<proteinExistence type="inferred from homology"/>
<dbReference type="InterPro" id="IPR009197">
    <property type="entry name" value="MlrC"/>
</dbReference>
<comment type="cofactor">
    <cofactor evidence="1">
        <name>Zn(2+)</name>
        <dbReference type="ChEBI" id="CHEBI:29105"/>
    </cofactor>
    <text evidence="1">Binds 1 zinc ion per subunit.</text>
</comment>
<evidence type="ECO:0000256" key="1">
    <source>
        <dbReference type="PIRNR" id="PIRNR012702"/>
    </source>
</evidence>
<dbReference type="AlphaFoldDB" id="A0A7X6DBP9"/>
<evidence type="ECO:0000313" key="5">
    <source>
        <dbReference type="Proteomes" id="UP000521868"/>
    </source>
</evidence>
<dbReference type="GO" id="GO:0006508">
    <property type="term" value="P:proteolysis"/>
    <property type="evidence" value="ECO:0007669"/>
    <property type="project" value="UniProtKB-KW"/>
</dbReference>
<dbReference type="Proteomes" id="UP000521868">
    <property type="component" value="Unassembled WGS sequence"/>
</dbReference>
<name>A0A7X6DBP9_9BURK</name>
<dbReference type="Pfam" id="PF07364">
    <property type="entry name" value="DUF1485"/>
    <property type="match status" value="1"/>
</dbReference>
<feature type="domain" description="Microcystin LR degradation protein MlrC C-terminal" evidence="2">
    <location>
        <begin position="297"/>
        <end position="471"/>
    </location>
</feature>